<evidence type="ECO:0000259" key="9">
    <source>
        <dbReference type="PROSITE" id="PS50893"/>
    </source>
</evidence>
<keyword evidence="6 10" id="KW-0067">ATP-binding</keyword>
<sequence>MESYLLEMKDISKSFGAVKALKKASLNLRSGEVLALMGENGAGKSTLMNVLSGSLHPDEGEILLEGVQREIKNPIQARNLGIVKIHQELQIVPELDIAENIFLGRWKTSGIGFVQKKKMHDMAKECLKMLEWEIDTRTKLKDLRIGEQQLVEIAKAISCEAKIIVMDEPTSALSEPEAGKLFHVIEKLKKKGCGIIYITHRMEEVFKISDRLSVMRDGEYIGTKEAGETNNDEIIAMMVGRSVEDQYPKRNVKIGDVVLEVKNLGFTPPKGSFKRSLKDISFNVRSGEVLGIAGLAGAGRSEVFESIVGKHATCTTGEILMDGKIMQIRSPKDAIAAGISFATEDRKGTGLILGRSIGDNISLPLYDRYASFGFMRDGKQKKDWLEYMKKLRVKAKSPAVPVGSLSGGNQQKVILARWLLTKPKVLLLDEPTRGIDVGAKEEIYLLINELAASGLAVVVISSELPEVIGICDRIITLCEGRLTGEISKEEATQEILLTAATNRKEVVEA</sequence>
<dbReference type="CDD" id="cd03215">
    <property type="entry name" value="ABC_Carb_Monos_II"/>
    <property type="match status" value="1"/>
</dbReference>
<dbReference type="GO" id="GO:0005524">
    <property type="term" value="F:ATP binding"/>
    <property type="evidence" value="ECO:0007669"/>
    <property type="project" value="UniProtKB-KW"/>
</dbReference>
<dbReference type="InterPro" id="IPR003439">
    <property type="entry name" value="ABC_transporter-like_ATP-bd"/>
</dbReference>
<dbReference type="CDD" id="cd03216">
    <property type="entry name" value="ABC_Carb_Monos_I"/>
    <property type="match status" value="1"/>
</dbReference>
<dbReference type="SUPFAM" id="SSF52540">
    <property type="entry name" value="P-loop containing nucleoside triphosphate hydrolases"/>
    <property type="match status" value="2"/>
</dbReference>
<dbReference type="Gene3D" id="3.40.50.300">
    <property type="entry name" value="P-loop containing nucleotide triphosphate hydrolases"/>
    <property type="match status" value="2"/>
</dbReference>
<keyword evidence="2" id="KW-0813">Transport</keyword>
<comment type="caution">
    <text evidence="10">The sequence shown here is derived from an EMBL/GenBank/DDBJ whole genome shotgun (WGS) entry which is preliminary data.</text>
</comment>
<dbReference type="STRING" id="467210.HMPREF1866_02738"/>
<dbReference type="InterPro" id="IPR003593">
    <property type="entry name" value="AAA+_ATPase"/>
</dbReference>
<evidence type="ECO:0000313" key="10">
    <source>
        <dbReference type="EMBL" id="KXB52979.1"/>
    </source>
</evidence>
<evidence type="ECO:0000256" key="6">
    <source>
        <dbReference type="ARBA" id="ARBA00022840"/>
    </source>
</evidence>
<gene>
    <name evidence="10" type="ORF">HMPREF1866_02738</name>
</gene>
<accession>A0A133ZC09</accession>
<keyword evidence="8" id="KW-0472">Membrane</keyword>
<feature type="domain" description="ABC transporter" evidence="9">
    <location>
        <begin position="259"/>
        <end position="504"/>
    </location>
</feature>
<dbReference type="EMBL" id="LSDA01000144">
    <property type="protein sequence ID" value="KXB52979.1"/>
    <property type="molecule type" value="Genomic_DNA"/>
</dbReference>
<dbReference type="InterPro" id="IPR027417">
    <property type="entry name" value="P-loop_NTPase"/>
</dbReference>
<dbReference type="GO" id="GO:0016887">
    <property type="term" value="F:ATP hydrolysis activity"/>
    <property type="evidence" value="ECO:0007669"/>
    <property type="project" value="InterPro"/>
</dbReference>
<evidence type="ECO:0000256" key="2">
    <source>
        <dbReference type="ARBA" id="ARBA00022448"/>
    </source>
</evidence>
<keyword evidence="3" id="KW-1003">Cell membrane</keyword>
<evidence type="ECO:0000256" key="8">
    <source>
        <dbReference type="ARBA" id="ARBA00023136"/>
    </source>
</evidence>
<dbReference type="SMART" id="SM00382">
    <property type="entry name" value="AAA"/>
    <property type="match status" value="2"/>
</dbReference>
<dbReference type="PATRIC" id="fig|467210.3.peg.2715"/>
<keyword evidence="11" id="KW-1185">Reference proteome</keyword>
<feature type="domain" description="ABC transporter" evidence="9">
    <location>
        <begin position="6"/>
        <end position="242"/>
    </location>
</feature>
<keyword evidence="5" id="KW-0547">Nucleotide-binding</keyword>
<dbReference type="OrthoDB" id="9771863at2"/>
<dbReference type="Pfam" id="PF00005">
    <property type="entry name" value="ABC_tran"/>
    <property type="match status" value="2"/>
</dbReference>
<dbReference type="Proteomes" id="UP000070394">
    <property type="component" value="Unassembled WGS sequence"/>
</dbReference>
<dbReference type="InterPro" id="IPR017871">
    <property type="entry name" value="ABC_transporter-like_CS"/>
</dbReference>
<comment type="subcellular location">
    <subcellularLocation>
        <location evidence="1">Cell membrane</location>
        <topology evidence="1">Peripheral membrane protein</topology>
    </subcellularLocation>
</comment>
<evidence type="ECO:0000256" key="5">
    <source>
        <dbReference type="ARBA" id="ARBA00022741"/>
    </source>
</evidence>
<dbReference type="PANTHER" id="PTHR43790:SF9">
    <property type="entry name" value="GALACTOFURANOSE TRANSPORTER ATP-BINDING PROTEIN YTFR"/>
    <property type="match status" value="1"/>
</dbReference>
<dbReference type="InterPro" id="IPR050107">
    <property type="entry name" value="ABC_carbohydrate_import_ATPase"/>
</dbReference>
<evidence type="ECO:0000313" key="11">
    <source>
        <dbReference type="Proteomes" id="UP000070394"/>
    </source>
</evidence>
<dbReference type="PANTHER" id="PTHR43790">
    <property type="entry name" value="CARBOHYDRATE TRANSPORT ATP-BINDING PROTEIN MG119-RELATED"/>
    <property type="match status" value="1"/>
</dbReference>
<dbReference type="PROSITE" id="PS00211">
    <property type="entry name" value="ABC_TRANSPORTER_1"/>
    <property type="match status" value="1"/>
</dbReference>
<evidence type="ECO:0000256" key="4">
    <source>
        <dbReference type="ARBA" id="ARBA00022737"/>
    </source>
</evidence>
<proteinExistence type="predicted"/>
<dbReference type="AlphaFoldDB" id="A0A133ZC09"/>
<keyword evidence="4" id="KW-0677">Repeat</keyword>
<dbReference type="PROSITE" id="PS50893">
    <property type="entry name" value="ABC_TRANSPORTER_2"/>
    <property type="match status" value="2"/>
</dbReference>
<evidence type="ECO:0000256" key="7">
    <source>
        <dbReference type="ARBA" id="ARBA00022967"/>
    </source>
</evidence>
<organism evidence="10 11">
    <name type="scientific">Lachnoanaerobaculum saburreum</name>
    <dbReference type="NCBI Taxonomy" id="467210"/>
    <lineage>
        <taxon>Bacteria</taxon>
        <taxon>Bacillati</taxon>
        <taxon>Bacillota</taxon>
        <taxon>Clostridia</taxon>
        <taxon>Lachnospirales</taxon>
        <taxon>Lachnospiraceae</taxon>
        <taxon>Lachnoanaerobaculum</taxon>
    </lineage>
</organism>
<protein>
    <submittedName>
        <fullName evidence="10">Putative ribose transport ATP-binding protein rbsa</fullName>
    </submittedName>
</protein>
<keyword evidence="7" id="KW-1278">Translocase</keyword>
<evidence type="ECO:0000256" key="3">
    <source>
        <dbReference type="ARBA" id="ARBA00022475"/>
    </source>
</evidence>
<name>A0A133ZC09_9FIRM</name>
<reference evidence="11" key="1">
    <citation type="submission" date="2016-01" db="EMBL/GenBank/DDBJ databases">
        <authorList>
            <person name="Mitreva M."/>
            <person name="Pepin K.H."/>
            <person name="Mihindukulasuriya K.A."/>
            <person name="Fulton R."/>
            <person name="Fronick C."/>
            <person name="O'Laughlin M."/>
            <person name="Miner T."/>
            <person name="Herter B."/>
            <person name="Rosa B.A."/>
            <person name="Cordes M."/>
            <person name="Tomlinson C."/>
            <person name="Wollam A."/>
            <person name="Palsikar V.B."/>
            <person name="Mardis E.R."/>
            <person name="Wilson R.K."/>
        </authorList>
    </citation>
    <scope>NUCLEOTIDE SEQUENCE [LARGE SCALE GENOMIC DNA]</scope>
    <source>
        <strain evidence="11">DNF00896</strain>
    </source>
</reference>
<dbReference type="RefSeq" id="WP_060932267.1">
    <property type="nucleotide sequence ID" value="NZ_KQ959849.1"/>
</dbReference>
<dbReference type="FunFam" id="3.40.50.300:FF:000127">
    <property type="entry name" value="Ribose import ATP-binding protein RbsA"/>
    <property type="match status" value="1"/>
</dbReference>
<dbReference type="GO" id="GO:0005886">
    <property type="term" value="C:plasma membrane"/>
    <property type="evidence" value="ECO:0007669"/>
    <property type="project" value="UniProtKB-SubCell"/>
</dbReference>
<evidence type="ECO:0000256" key="1">
    <source>
        <dbReference type="ARBA" id="ARBA00004202"/>
    </source>
</evidence>